<reference evidence="2 3" key="1">
    <citation type="submission" date="2019-05" db="EMBL/GenBank/DDBJ databases">
        <title>Another draft genome of Portunus trituberculatus and its Hox gene families provides insights of decapod evolution.</title>
        <authorList>
            <person name="Jeong J.-H."/>
            <person name="Song I."/>
            <person name="Kim S."/>
            <person name="Choi T."/>
            <person name="Kim D."/>
            <person name="Ryu S."/>
            <person name="Kim W."/>
        </authorList>
    </citation>
    <scope>NUCLEOTIDE SEQUENCE [LARGE SCALE GENOMIC DNA]</scope>
    <source>
        <tissue evidence="2">Muscle</tissue>
    </source>
</reference>
<accession>A0A5B7GC58</accession>
<gene>
    <name evidence="2" type="ORF">E2C01_049170</name>
</gene>
<feature type="compositionally biased region" description="Low complexity" evidence="1">
    <location>
        <begin position="15"/>
        <end position="31"/>
    </location>
</feature>
<evidence type="ECO:0000256" key="1">
    <source>
        <dbReference type="SAM" id="MobiDB-lite"/>
    </source>
</evidence>
<organism evidence="2 3">
    <name type="scientific">Portunus trituberculatus</name>
    <name type="common">Swimming crab</name>
    <name type="synonym">Neptunus trituberculatus</name>
    <dbReference type="NCBI Taxonomy" id="210409"/>
    <lineage>
        <taxon>Eukaryota</taxon>
        <taxon>Metazoa</taxon>
        <taxon>Ecdysozoa</taxon>
        <taxon>Arthropoda</taxon>
        <taxon>Crustacea</taxon>
        <taxon>Multicrustacea</taxon>
        <taxon>Malacostraca</taxon>
        <taxon>Eumalacostraca</taxon>
        <taxon>Eucarida</taxon>
        <taxon>Decapoda</taxon>
        <taxon>Pleocyemata</taxon>
        <taxon>Brachyura</taxon>
        <taxon>Eubrachyura</taxon>
        <taxon>Portunoidea</taxon>
        <taxon>Portunidae</taxon>
        <taxon>Portuninae</taxon>
        <taxon>Portunus</taxon>
    </lineage>
</organism>
<dbReference type="AlphaFoldDB" id="A0A5B7GC58"/>
<feature type="compositionally biased region" description="Polar residues" evidence="1">
    <location>
        <begin position="1"/>
        <end position="14"/>
    </location>
</feature>
<proteinExistence type="predicted"/>
<sequence length="72" mass="7823">MGTAGRTRQVTQEKSTLTSTIPPTSTHSLPSEASPLTAVLRPLTPPLLITRIRPSTLNRNKRIFTLASLTVQ</sequence>
<evidence type="ECO:0000313" key="3">
    <source>
        <dbReference type="Proteomes" id="UP000324222"/>
    </source>
</evidence>
<dbReference type="EMBL" id="VSRR010013004">
    <property type="protein sequence ID" value="MPC55239.1"/>
    <property type="molecule type" value="Genomic_DNA"/>
</dbReference>
<protein>
    <submittedName>
        <fullName evidence="2">Uncharacterized protein</fullName>
    </submittedName>
</protein>
<name>A0A5B7GC58_PORTR</name>
<dbReference type="Proteomes" id="UP000324222">
    <property type="component" value="Unassembled WGS sequence"/>
</dbReference>
<keyword evidence="3" id="KW-1185">Reference proteome</keyword>
<evidence type="ECO:0000313" key="2">
    <source>
        <dbReference type="EMBL" id="MPC55239.1"/>
    </source>
</evidence>
<comment type="caution">
    <text evidence="2">The sequence shown here is derived from an EMBL/GenBank/DDBJ whole genome shotgun (WGS) entry which is preliminary data.</text>
</comment>
<feature type="region of interest" description="Disordered" evidence="1">
    <location>
        <begin position="1"/>
        <end position="37"/>
    </location>
</feature>